<organism evidence="3 4">
    <name type="scientific">Albugo candida</name>
    <dbReference type="NCBI Taxonomy" id="65357"/>
    <lineage>
        <taxon>Eukaryota</taxon>
        <taxon>Sar</taxon>
        <taxon>Stramenopiles</taxon>
        <taxon>Oomycota</taxon>
        <taxon>Peronosporomycetes</taxon>
        <taxon>Albuginales</taxon>
        <taxon>Albuginaceae</taxon>
        <taxon>Albugo</taxon>
    </lineage>
</organism>
<dbReference type="InterPro" id="IPR011993">
    <property type="entry name" value="PH-like_dom_sf"/>
</dbReference>
<keyword evidence="4" id="KW-1185">Reference proteome</keyword>
<name>A0A024G6E2_9STRA</name>
<evidence type="ECO:0000313" key="4">
    <source>
        <dbReference type="Proteomes" id="UP000053237"/>
    </source>
</evidence>
<dbReference type="PROSITE" id="PS50003">
    <property type="entry name" value="PH_DOMAIN"/>
    <property type="match status" value="1"/>
</dbReference>
<dbReference type="Proteomes" id="UP000053237">
    <property type="component" value="Unassembled WGS sequence"/>
</dbReference>
<gene>
    <name evidence="3" type="ORF">BN9_029230</name>
</gene>
<dbReference type="OrthoDB" id="127278at2759"/>
<feature type="domain" description="PH" evidence="2">
    <location>
        <begin position="9"/>
        <end position="111"/>
    </location>
</feature>
<dbReference type="SMART" id="SM00233">
    <property type="entry name" value="PH"/>
    <property type="match status" value="1"/>
</dbReference>
<reference evidence="3 4" key="1">
    <citation type="submission" date="2012-05" db="EMBL/GenBank/DDBJ databases">
        <title>Recombination and specialization in a pathogen metapopulation.</title>
        <authorList>
            <person name="Gardiner A."/>
            <person name="Kemen E."/>
            <person name="Schultz-Larsen T."/>
            <person name="MacLean D."/>
            <person name="Van Oosterhout C."/>
            <person name="Jones J.D.G."/>
        </authorList>
    </citation>
    <scope>NUCLEOTIDE SEQUENCE [LARGE SCALE GENOMIC DNA]</scope>
    <source>
        <strain evidence="3 4">Ac Nc2</strain>
    </source>
</reference>
<feature type="compositionally biased region" description="Acidic residues" evidence="1">
    <location>
        <begin position="157"/>
        <end position="170"/>
    </location>
</feature>
<sequence>MTSLNGVDITPLDGWMVKINNKPSVFGKSTNRRWFRVSEIQSDQKPSLLLTYASTKNSKEPRGSFLLSTVTKIRCSPECIELVTPMRTLRFRGENVMEHRLWEDALERICCKSDQTANFDAETSPKELKPVDTCQDAVESSENPEAIQDQAESPASSEEENEDIREESESSESQAENIVSSIKDDLSSNREIAFSDEEEVASPTHNLGSVQIESPDDLSVSAEDNHQEADPVDVVEANTLQSGGVRTDKEWVTEDWDE</sequence>
<dbReference type="InterPro" id="IPR001849">
    <property type="entry name" value="PH_domain"/>
</dbReference>
<dbReference type="InParanoid" id="A0A024G6E2"/>
<dbReference type="EMBL" id="CAIX01000030">
    <property type="protein sequence ID" value="CCI42139.1"/>
    <property type="molecule type" value="Genomic_DNA"/>
</dbReference>
<protein>
    <recommendedName>
        <fullName evidence="2">PH domain-containing protein</fullName>
    </recommendedName>
</protein>
<feature type="region of interest" description="Disordered" evidence="1">
    <location>
        <begin position="121"/>
        <end position="258"/>
    </location>
</feature>
<dbReference type="Gene3D" id="2.30.29.30">
    <property type="entry name" value="Pleckstrin-homology domain (PH domain)/Phosphotyrosine-binding domain (PTB)"/>
    <property type="match status" value="1"/>
</dbReference>
<proteinExistence type="predicted"/>
<evidence type="ECO:0000313" key="3">
    <source>
        <dbReference type="EMBL" id="CCI42139.1"/>
    </source>
</evidence>
<evidence type="ECO:0000259" key="2">
    <source>
        <dbReference type="PROSITE" id="PS50003"/>
    </source>
</evidence>
<comment type="caution">
    <text evidence="3">The sequence shown here is derived from an EMBL/GenBank/DDBJ whole genome shotgun (WGS) entry which is preliminary data.</text>
</comment>
<dbReference type="AlphaFoldDB" id="A0A024G6E2"/>
<evidence type="ECO:0000256" key="1">
    <source>
        <dbReference type="SAM" id="MobiDB-lite"/>
    </source>
</evidence>
<feature type="compositionally biased region" description="Polar residues" evidence="1">
    <location>
        <begin position="203"/>
        <end position="212"/>
    </location>
</feature>
<dbReference type="SUPFAM" id="SSF50729">
    <property type="entry name" value="PH domain-like"/>
    <property type="match status" value="1"/>
</dbReference>
<accession>A0A024G6E2</accession>